<evidence type="ECO:0000256" key="3">
    <source>
        <dbReference type="ARBA" id="ARBA00022801"/>
    </source>
</evidence>
<comment type="catalytic activity">
    <reaction evidence="10">
        <text>ATP + H2O = ADP + phosphate + H(+)</text>
        <dbReference type="Rhea" id="RHEA:13065"/>
        <dbReference type="ChEBI" id="CHEBI:15377"/>
        <dbReference type="ChEBI" id="CHEBI:15378"/>
        <dbReference type="ChEBI" id="CHEBI:30616"/>
        <dbReference type="ChEBI" id="CHEBI:43474"/>
        <dbReference type="ChEBI" id="CHEBI:456216"/>
        <dbReference type="EC" id="5.6.2.4"/>
    </reaction>
</comment>
<dbReference type="GO" id="GO:0043138">
    <property type="term" value="F:3'-5' DNA helicase activity"/>
    <property type="evidence" value="ECO:0007669"/>
    <property type="project" value="UniProtKB-EC"/>
</dbReference>
<dbReference type="SUPFAM" id="SSF52540">
    <property type="entry name" value="P-loop containing nucleoside triphosphate hydrolases"/>
    <property type="match status" value="1"/>
</dbReference>
<evidence type="ECO:0000256" key="4">
    <source>
        <dbReference type="ARBA" id="ARBA00022806"/>
    </source>
</evidence>
<reference evidence="13" key="1">
    <citation type="submission" date="2016-10" db="EMBL/GenBank/DDBJ databases">
        <authorList>
            <person name="de Groot N.N."/>
        </authorList>
    </citation>
    <scope>NUCLEOTIDE SEQUENCE</scope>
</reference>
<dbReference type="InterPro" id="IPR027417">
    <property type="entry name" value="P-loop_NTPase"/>
</dbReference>
<dbReference type="InterPro" id="IPR014017">
    <property type="entry name" value="DNA_helicase_UvrD-like_C"/>
</dbReference>
<proteinExistence type="inferred from homology"/>
<dbReference type="AlphaFoldDB" id="A0A1W1CHT6"/>
<keyword evidence="5" id="KW-0067">ATP-binding</keyword>
<name>A0A1W1CHT6_9ZZZZ</name>
<dbReference type="InterPro" id="IPR013986">
    <property type="entry name" value="DExx_box_DNA_helicase_dom_sf"/>
</dbReference>
<evidence type="ECO:0000256" key="9">
    <source>
        <dbReference type="ARBA" id="ARBA00034808"/>
    </source>
</evidence>
<dbReference type="Gene3D" id="1.10.10.160">
    <property type="match status" value="1"/>
</dbReference>
<dbReference type="PROSITE" id="PS51217">
    <property type="entry name" value="UVRD_HELICASE_CTER"/>
    <property type="match status" value="1"/>
</dbReference>
<comment type="similarity">
    <text evidence="1">Belongs to the helicase family. UvrD subfamily.</text>
</comment>
<dbReference type="InterPro" id="IPR011335">
    <property type="entry name" value="Restrct_endonuc-II-like"/>
</dbReference>
<dbReference type="GO" id="GO:0000725">
    <property type="term" value="P:recombinational repair"/>
    <property type="evidence" value="ECO:0007669"/>
    <property type="project" value="TreeGrafter"/>
</dbReference>
<keyword evidence="6" id="KW-0238">DNA-binding</keyword>
<feature type="domain" description="UvrD-like helicase ATP-binding" evidence="11">
    <location>
        <begin position="1"/>
        <end position="434"/>
    </location>
</feature>
<dbReference type="GO" id="GO:0005829">
    <property type="term" value="C:cytosol"/>
    <property type="evidence" value="ECO:0007669"/>
    <property type="project" value="TreeGrafter"/>
</dbReference>
<dbReference type="EMBL" id="FPHJ01000047">
    <property type="protein sequence ID" value="SFV65263.1"/>
    <property type="molecule type" value="Genomic_DNA"/>
</dbReference>
<keyword evidence="4 13" id="KW-0347">Helicase</keyword>
<dbReference type="GO" id="GO:0003677">
    <property type="term" value="F:DNA binding"/>
    <property type="evidence" value="ECO:0007669"/>
    <property type="project" value="UniProtKB-KW"/>
</dbReference>
<dbReference type="InterPro" id="IPR014016">
    <property type="entry name" value="UvrD-like_ATP-bd"/>
</dbReference>
<gene>
    <name evidence="13" type="ORF">MNB_SUP05-5-1068</name>
</gene>
<dbReference type="GO" id="GO:0033202">
    <property type="term" value="C:DNA helicase complex"/>
    <property type="evidence" value="ECO:0007669"/>
    <property type="project" value="TreeGrafter"/>
</dbReference>
<dbReference type="PANTHER" id="PTHR11070:SF2">
    <property type="entry name" value="ATP-DEPENDENT DNA HELICASE SRS2"/>
    <property type="match status" value="1"/>
</dbReference>
<accession>A0A1W1CHT6</accession>
<comment type="catalytic activity">
    <reaction evidence="8">
        <text>Couples ATP hydrolysis with the unwinding of duplex DNA by translocating in the 3'-5' direction.</text>
        <dbReference type="EC" id="5.6.2.4"/>
    </reaction>
</comment>
<evidence type="ECO:0000259" key="11">
    <source>
        <dbReference type="PROSITE" id="PS51198"/>
    </source>
</evidence>
<dbReference type="Gene3D" id="3.40.50.300">
    <property type="entry name" value="P-loop containing nucleotide triphosphate hydrolases"/>
    <property type="match status" value="4"/>
</dbReference>
<dbReference type="PROSITE" id="PS51198">
    <property type="entry name" value="UVRD_HELICASE_ATP_BIND"/>
    <property type="match status" value="1"/>
</dbReference>
<dbReference type="InterPro" id="IPR000212">
    <property type="entry name" value="DNA_helicase_UvrD/REP"/>
</dbReference>
<organism evidence="13">
    <name type="scientific">hydrothermal vent metagenome</name>
    <dbReference type="NCBI Taxonomy" id="652676"/>
    <lineage>
        <taxon>unclassified sequences</taxon>
        <taxon>metagenomes</taxon>
        <taxon>ecological metagenomes</taxon>
    </lineage>
</organism>
<evidence type="ECO:0000313" key="13">
    <source>
        <dbReference type="EMBL" id="SFV65263.1"/>
    </source>
</evidence>
<dbReference type="PANTHER" id="PTHR11070">
    <property type="entry name" value="UVRD / RECB / PCRA DNA HELICASE FAMILY MEMBER"/>
    <property type="match status" value="1"/>
</dbReference>
<feature type="domain" description="UvrD-like helicase C-terminal" evidence="12">
    <location>
        <begin position="446"/>
        <end position="698"/>
    </location>
</feature>
<keyword evidence="7" id="KW-0413">Isomerase</keyword>
<evidence type="ECO:0000256" key="10">
    <source>
        <dbReference type="ARBA" id="ARBA00048988"/>
    </source>
</evidence>
<evidence type="ECO:0000256" key="7">
    <source>
        <dbReference type="ARBA" id="ARBA00023235"/>
    </source>
</evidence>
<dbReference type="EC" id="5.6.2.4" evidence="9"/>
<keyword evidence="2" id="KW-0547">Nucleotide-binding</keyword>
<dbReference type="Gene3D" id="1.10.486.10">
    <property type="entry name" value="PCRA, domain 4"/>
    <property type="match status" value="1"/>
</dbReference>
<sequence>MDDSPQRIEALDIEQSFIIQAPAGSGKTELITQRYLKLLAHSKNPEEVLLMTFTKKAMMELNERVISSLLLKQDNIKNTPHKKTTYDLAQAVLKQSEKQDWNILNNPNRLNIITIDSLSNSIIQQNNHNDFTIAENWRIKEIYQTVATNVLKAIDDADYTNEITSVLTHLDNSTKRFIDLIVLMLEKRDQWLNQLFKTNRKNLEDTLNNIVKKHLDLLKKETKYLFDNEFYKQVEVDSHKQNLNFWEIIKEKLLTQKGDWRKKIIKDFPHFEENTKLQDLLIELDNLPSKNYQDNEWQILKDISQVLKLCLAELQIIFKKERITDYIEIHQNALNVLGESDNPSDLALYLDYKTQHILIDEFQDTSFSQYNLLEKLISGWQENENKSLFIVGDPMQSIYGFRQAEVGLFLKIAKEGIANIKPKYLTLNLNFRSTQAIVEANNLFFSKIFPKENNLNLGAISYTKSATTNTKKDNNAVVFHPFNPNEEEKQAHKIIEIIKKIPKNETCAILVRARTHLPEIIEALNKNNINFETNKLHSLEEHWLVRDLLLLVQLILNPNDKITFLSILRSPWCGLTLEELLLVSNNQNEPFWYFLQKKQSSFNNKKLNYFLSAITPILIRKDTQLLSTLLVIICTRLDIKSYLNEIELKIQKIFIETLMLAEKNTDFSINQLKNILSEKSIPSLESKIKILTIYEAKGLEFDNVILPNLHKATKPNDKNIIAFSKRLNNEFIISPIKSNKEEKYNKIYNHIDAINNKKSQFEIMRVLYVAMTRAKSKLHLLSASKTNKNTLMHYLKPLFIEKFDELDEITQQEEITKTAPPLKFCDFNNKPTLQNIESKMSILDYQKNTTKQDLGILIHHYLEFEIQPNIIKIKNDLNNLGFLDDDITKYSQVIKKILDNTKNDNCGQWIFKKRDSTKTEITFYTPNHQAFIIDRLFIEDNVLWIIDFKTSHKNDNQSLDEFEKEQLNLYSKQLNNYQNLVENYNSIKPFNNIKKLLYYPAIPHSIEVL</sequence>
<evidence type="ECO:0000259" key="12">
    <source>
        <dbReference type="PROSITE" id="PS51217"/>
    </source>
</evidence>
<dbReference type="GO" id="GO:0005524">
    <property type="term" value="F:ATP binding"/>
    <property type="evidence" value="ECO:0007669"/>
    <property type="project" value="UniProtKB-KW"/>
</dbReference>
<dbReference type="SUPFAM" id="SSF52980">
    <property type="entry name" value="Restriction endonuclease-like"/>
    <property type="match status" value="1"/>
</dbReference>
<evidence type="ECO:0000256" key="8">
    <source>
        <dbReference type="ARBA" id="ARBA00034617"/>
    </source>
</evidence>
<evidence type="ECO:0000256" key="6">
    <source>
        <dbReference type="ARBA" id="ARBA00023125"/>
    </source>
</evidence>
<keyword evidence="3 13" id="KW-0378">Hydrolase</keyword>
<evidence type="ECO:0000256" key="2">
    <source>
        <dbReference type="ARBA" id="ARBA00022741"/>
    </source>
</evidence>
<dbReference type="GO" id="GO:0016887">
    <property type="term" value="F:ATP hydrolysis activity"/>
    <property type="evidence" value="ECO:0007669"/>
    <property type="project" value="RHEA"/>
</dbReference>
<protein>
    <recommendedName>
        <fullName evidence="9">DNA 3'-5' helicase</fullName>
        <ecNumber evidence="9">5.6.2.4</ecNumber>
    </recommendedName>
</protein>
<dbReference type="Pfam" id="PF13361">
    <property type="entry name" value="UvrD_C"/>
    <property type="match status" value="1"/>
</dbReference>
<evidence type="ECO:0000256" key="1">
    <source>
        <dbReference type="ARBA" id="ARBA00009922"/>
    </source>
</evidence>
<dbReference type="Pfam" id="PF00580">
    <property type="entry name" value="UvrD-helicase"/>
    <property type="match status" value="1"/>
</dbReference>
<evidence type="ECO:0000256" key="5">
    <source>
        <dbReference type="ARBA" id="ARBA00022840"/>
    </source>
</evidence>